<organism evidence="2 3">
    <name type="scientific">Ilumatobacter fluminis</name>
    <dbReference type="NCBI Taxonomy" id="467091"/>
    <lineage>
        <taxon>Bacteria</taxon>
        <taxon>Bacillati</taxon>
        <taxon>Actinomycetota</taxon>
        <taxon>Acidimicrobiia</taxon>
        <taxon>Acidimicrobiales</taxon>
        <taxon>Ilumatobacteraceae</taxon>
        <taxon>Ilumatobacter</taxon>
    </lineage>
</organism>
<dbReference type="OrthoDB" id="9805171at2"/>
<dbReference type="GO" id="GO:0008757">
    <property type="term" value="F:S-adenosylmethionine-dependent methyltransferase activity"/>
    <property type="evidence" value="ECO:0007669"/>
    <property type="project" value="InterPro"/>
</dbReference>
<evidence type="ECO:0000313" key="2">
    <source>
        <dbReference type="EMBL" id="TDT18364.1"/>
    </source>
</evidence>
<name>A0A4R7I537_9ACTN</name>
<dbReference type="InterPro" id="IPR013216">
    <property type="entry name" value="Methyltransf_11"/>
</dbReference>
<evidence type="ECO:0000259" key="1">
    <source>
        <dbReference type="Pfam" id="PF08241"/>
    </source>
</evidence>
<dbReference type="EMBL" id="SOAU01000001">
    <property type="protein sequence ID" value="TDT18364.1"/>
    <property type="molecule type" value="Genomic_DNA"/>
</dbReference>
<dbReference type="CDD" id="cd02440">
    <property type="entry name" value="AdoMet_MTases"/>
    <property type="match status" value="1"/>
</dbReference>
<reference evidence="2 3" key="1">
    <citation type="submission" date="2019-03" db="EMBL/GenBank/DDBJ databases">
        <title>Sequencing the genomes of 1000 actinobacteria strains.</title>
        <authorList>
            <person name="Klenk H.-P."/>
        </authorList>
    </citation>
    <scope>NUCLEOTIDE SEQUENCE [LARGE SCALE GENOMIC DNA]</scope>
    <source>
        <strain evidence="2 3">DSM 18936</strain>
    </source>
</reference>
<dbReference type="Pfam" id="PF08241">
    <property type="entry name" value="Methyltransf_11"/>
    <property type="match status" value="1"/>
</dbReference>
<comment type="caution">
    <text evidence="2">The sequence shown here is derived from an EMBL/GenBank/DDBJ whole genome shotgun (WGS) entry which is preliminary data.</text>
</comment>
<keyword evidence="3" id="KW-1185">Reference proteome</keyword>
<dbReference type="GO" id="GO:0032259">
    <property type="term" value="P:methylation"/>
    <property type="evidence" value="ECO:0007669"/>
    <property type="project" value="UniProtKB-KW"/>
</dbReference>
<keyword evidence="2" id="KW-0808">Transferase</keyword>
<feature type="domain" description="Methyltransferase type 11" evidence="1">
    <location>
        <begin position="90"/>
        <end position="168"/>
    </location>
</feature>
<keyword evidence="2" id="KW-0489">Methyltransferase</keyword>
<dbReference type="InterPro" id="IPR029063">
    <property type="entry name" value="SAM-dependent_MTases_sf"/>
</dbReference>
<gene>
    <name evidence="2" type="ORF">BDK89_3984</name>
</gene>
<dbReference type="Gene3D" id="3.40.50.150">
    <property type="entry name" value="Vaccinia Virus protein VP39"/>
    <property type="match status" value="1"/>
</dbReference>
<sequence>MTNAGIVELGRHADYTRPQPFAGPDHPMRLLTRATAFGDPWTDQDAARVAQVFDDLAPSWSTDHVDPLKAAPLLDAIDRGGVPTSGRWIELGSGTGAGCRALDGRVDEHISFDLSFQMLAHAPDRVPRVQADSSQLPLADDTADVVLMINMLLFPGEVDRILRPDGAVVWINTLGDQTPIHLPPGDVAEALPGDWAGCSAHAGTGFWVVLRRFAAD</sequence>
<protein>
    <submittedName>
        <fullName evidence="2">Methyltransferase family protein</fullName>
    </submittedName>
</protein>
<dbReference type="AlphaFoldDB" id="A0A4R7I537"/>
<evidence type="ECO:0000313" key="3">
    <source>
        <dbReference type="Proteomes" id="UP000294558"/>
    </source>
</evidence>
<accession>A0A4R7I537</accession>
<dbReference type="RefSeq" id="WP_133870588.1">
    <property type="nucleotide sequence ID" value="NZ_SOAU01000001.1"/>
</dbReference>
<dbReference type="SUPFAM" id="SSF53335">
    <property type="entry name" value="S-adenosyl-L-methionine-dependent methyltransferases"/>
    <property type="match status" value="1"/>
</dbReference>
<dbReference type="Proteomes" id="UP000294558">
    <property type="component" value="Unassembled WGS sequence"/>
</dbReference>
<proteinExistence type="predicted"/>